<accession>A0A1Y1YC99</accession>
<sequence>MTYFRSKQWKLKFLNYTNKHLKVFGNDYIGCSNEKEENQFIEQFNSVNLFELKIDTLFKVIFGNSENKDVAKSLIKAVLPVEEEIENLEFKSTEIYSNSNFSPNQRKVIVDIYAEDEKQGKYYIIEMQIHEVPNLLARAELSTSRIFDNLYTKNESQFNKKIYSINFLYYDMFPNDEDYYHHIFPHEYNKKNICIPFKDTVIIELKKFNEKFHVSEINEKLLNNEKQRRIEERKLWFAFLSKINVFYHKPSINPNKYLTIEREIKIKKKNDSQNQENVDKNQNENDEMKKVAVYIKNDISDELLRLLIKVGPIRKALELCVNLKDVDKYVSDVEDHTGLLSLLDEKNKELEENKKELEENKKELEEKIKELEENKKEREEDKKRIEEKEKELEENKKEREEDKKRIEEKEKEIKEIK</sequence>
<proteinExistence type="predicted"/>
<dbReference type="Pfam" id="PF12784">
    <property type="entry name" value="PDDEXK_2"/>
    <property type="match status" value="1"/>
</dbReference>
<keyword evidence="3" id="KW-1185">Reference proteome</keyword>
<comment type="caution">
    <text evidence="2">The sequence shown here is derived from an EMBL/GenBank/DDBJ whole genome shotgun (WGS) entry which is preliminary data.</text>
</comment>
<evidence type="ECO:0000313" key="2">
    <source>
        <dbReference type="EMBL" id="ORX95607.1"/>
    </source>
</evidence>
<dbReference type="OrthoDB" id="10641622at2759"/>
<name>A0A1Y1YC99_9FUNG</name>
<dbReference type="AlphaFoldDB" id="A0A1Y1YC99"/>
<feature type="non-terminal residue" evidence="2">
    <location>
        <position position="417"/>
    </location>
</feature>
<protein>
    <recommendedName>
        <fullName evidence="4">Rpn family recombination-promoting nuclease/putative transposase</fullName>
    </recommendedName>
</protein>
<reference evidence="2 3" key="1">
    <citation type="submission" date="2016-08" db="EMBL/GenBank/DDBJ databases">
        <title>A Parts List for Fungal Cellulosomes Revealed by Comparative Genomics.</title>
        <authorList>
            <consortium name="DOE Joint Genome Institute"/>
            <person name="Haitjema C.H."/>
            <person name="Gilmore S.P."/>
            <person name="Henske J.K."/>
            <person name="Solomon K.V."/>
            <person name="De Groot R."/>
            <person name="Kuo A."/>
            <person name="Mondo S.J."/>
            <person name="Salamov A.A."/>
            <person name="Labutti K."/>
            <person name="Zhao Z."/>
            <person name="Chiniquy J."/>
            <person name="Barry K."/>
            <person name="Brewer H.M."/>
            <person name="Purvine S.O."/>
            <person name="Wright A.T."/>
            <person name="Boxma B."/>
            <person name="Van Alen T."/>
            <person name="Hackstein J.H."/>
            <person name="Baker S.E."/>
            <person name="Grigoriev I.V."/>
            <person name="O'Malley M.A."/>
        </authorList>
    </citation>
    <scope>NUCLEOTIDE SEQUENCE [LARGE SCALE GENOMIC DNA]</scope>
    <source>
        <strain evidence="2 3">G1</strain>
    </source>
</reference>
<evidence type="ECO:0008006" key="4">
    <source>
        <dbReference type="Google" id="ProtNLM"/>
    </source>
</evidence>
<dbReference type="EMBL" id="MCOG01000647">
    <property type="protein sequence ID" value="ORX95607.1"/>
    <property type="molecule type" value="Genomic_DNA"/>
</dbReference>
<dbReference type="Proteomes" id="UP000193920">
    <property type="component" value="Unassembled WGS sequence"/>
</dbReference>
<evidence type="ECO:0000256" key="1">
    <source>
        <dbReference type="SAM" id="MobiDB-lite"/>
    </source>
</evidence>
<evidence type="ECO:0000313" key="3">
    <source>
        <dbReference type="Proteomes" id="UP000193920"/>
    </source>
</evidence>
<gene>
    <name evidence="2" type="ORF">LY90DRAFT_678955</name>
</gene>
<dbReference type="STRING" id="1754190.A0A1Y1YC99"/>
<feature type="region of interest" description="Disordered" evidence="1">
    <location>
        <begin position="370"/>
        <end position="417"/>
    </location>
</feature>
<organism evidence="2 3">
    <name type="scientific">Neocallimastix californiae</name>
    <dbReference type="NCBI Taxonomy" id="1754190"/>
    <lineage>
        <taxon>Eukaryota</taxon>
        <taxon>Fungi</taxon>
        <taxon>Fungi incertae sedis</taxon>
        <taxon>Chytridiomycota</taxon>
        <taxon>Chytridiomycota incertae sedis</taxon>
        <taxon>Neocallimastigomycetes</taxon>
        <taxon>Neocallimastigales</taxon>
        <taxon>Neocallimastigaceae</taxon>
        <taxon>Neocallimastix</taxon>
    </lineage>
</organism>